<protein>
    <recommendedName>
        <fullName evidence="4">TraB family protein</fullName>
    </recommendedName>
</protein>
<dbReference type="Proteomes" id="UP000295493">
    <property type="component" value="Unassembled WGS sequence"/>
</dbReference>
<evidence type="ECO:0000313" key="2">
    <source>
        <dbReference type="EMBL" id="TDN83742.1"/>
    </source>
</evidence>
<dbReference type="InterPro" id="IPR002816">
    <property type="entry name" value="TraB/PrgY/GumN_fam"/>
</dbReference>
<comment type="caution">
    <text evidence="2">The sequence shown here is derived from an EMBL/GenBank/DDBJ whole genome shotgun (WGS) entry which is preliminary data.</text>
</comment>
<dbReference type="PANTHER" id="PTHR40590:SF1">
    <property type="entry name" value="CYTOPLASMIC PROTEIN"/>
    <property type="match status" value="1"/>
</dbReference>
<keyword evidence="3" id="KW-1185">Reference proteome</keyword>
<dbReference type="RefSeq" id="WP_133495276.1">
    <property type="nucleotide sequence ID" value="NZ_BMLU01000004.1"/>
</dbReference>
<name>A0A4R6FQ79_9SPHN</name>
<keyword evidence="1" id="KW-0732">Signal</keyword>
<accession>A0A4R6FQ79</accession>
<feature type="signal peptide" evidence="1">
    <location>
        <begin position="1"/>
        <end position="19"/>
    </location>
</feature>
<evidence type="ECO:0000313" key="3">
    <source>
        <dbReference type="Proteomes" id="UP000295493"/>
    </source>
</evidence>
<dbReference type="PANTHER" id="PTHR40590">
    <property type="entry name" value="CYTOPLASMIC PROTEIN-RELATED"/>
    <property type="match status" value="1"/>
</dbReference>
<dbReference type="OrthoDB" id="9806326at2"/>
<sequence length="293" mass="30714">MRRLIAALLLSLCATLIPACGRDAPVEARPPLWRVSDGDTTVWLLASIHMLPPGTRWHGPAVAKAIGESQTLMLEIPPGNPSQASAVFLKVARASGLPPVAERLRPEMRALLPEAAANAGAEMRTLDGLKNWGTALVLAAGDARQSGARAEEGVEAALTRSFRQLHKPIGAFETLGGQFAIFDSLSPADQAHLLANAVADAAAPDIGYHAAFSAWAAGDTAALQKAADSLFTGAPGLKSALLTDRNARWSRWIEQRMQRPGTVLVAVGAGHLAGPDGLPARLAAQGYSVKRVQ</sequence>
<reference evidence="2 3" key="1">
    <citation type="submission" date="2019-03" db="EMBL/GenBank/DDBJ databases">
        <title>Genomic Encyclopedia of Type Strains, Phase IV (KMG-IV): sequencing the most valuable type-strain genomes for metagenomic binning, comparative biology and taxonomic classification.</title>
        <authorList>
            <person name="Goeker M."/>
        </authorList>
    </citation>
    <scope>NUCLEOTIDE SEQUENCE [LARGE SCALE GENOMIC DNA]</scope>
    <source>
        <strain evidence="2 3">DSM 25059</strain>
    </source>
</reference>
<dbReference type="AlphaFoldDB" id="A0A4R6FQ79"/>
<feature type="chain" id="PRO_5020394258" description="TraB family protein" evidence="1">
    <location>
        <begin position="20"/>
        <end position="293"/>
    </location>
</feature>
<gene>
    <name evidence="2" type="ORF">EV664_104228</name>
</gene>
<organism evidence="2 3">
    <name type="scientific">Stakelama pacifica</name>
    <dbReference type="NCBI Taxonomy" id="517720"/>
    <lineage>
        <taxon>Bacteria</taxon>
        <taxon>Pseudomonadati</taxon>
        <taxon>Pseudomonadota</taxon>
        <taxon>Alphaproteobacteria</taxon>
        <taxon>Sphingomonadales</taxon>
        <taxon>Sphingomonadaceae</taxon>
        <taxon>Stakelama</taxon>
    </lineage>
</organism>
<dbReference type="EMBL" id="SNWD01000004">
    <property type="protein sequence ID" value="TDN83742.1"/>
    <property type="molecule type" value="Genomic_DNA"/>
</dbReference>
<evidence type="ECO:0008006" key="4">
    <source>
        <dbReference type="Google" id="ProtNLM"/>
    </source>
</evidence>
<proteinExistence type="predicted"/>
<dbReference type="Pfam" id="PF01963">
    <property type="entry name" value="TraB_PrgY_gumN"/>
    <property type="match status" value="1"/>
</dbReference>
<dbReference type="CDD" id="cd14789">
    <property type="entry name" value="Tiki"/>
    <property type="match status" value="1"/>
</dbReference>
<evidence type="ECO:0000256" key="1">
    <source>
        <dbReference type="SAM" id="SignalP"/>
    </source>
</evidence>
<dbReference type="InterPro" id="IPR047111">
    <property type="entry name" value="YbaP-like"/>
</dbReference>